<dbReference type="InterPro" id="IPR052973">
    <property type="entry name" value="Fungal_sec-metab_reg_TF"/>
</dbReference>
<dbReference type="PANTHER" id="PTHR35392:SF2">
    <property type="entry name" value="ZN(II)2CYS6 TRANSCRIPTION FACTOR (EUROFUNG)"/>
    <property type="match status" value="1"/>
</dbReference>
<sequence>MSTPSTDLEQRSARRPFQVCKFRINDNSVRRPHGRSRFSPQKRAKVHGVRRRKACLRCKALKIPVRFKYYPQMLCSGGDPCDTCLALTRRPVQSAALTWSYCIRTKFREVSIFIGERDHSAVSAGLALLDSHEPTLSFDISWDRSSLVQTVMDWLLQDDDSLPPSKSLVGAFSSKQFATLAAENLDHEFVAGVRTLLYATSKAHVRRNQAHPYDSNLVVREMDEAAYFTGTRVIEALDDVLSPQSLASASRATLETIFLVLVSITLAIGYSTQICSSPLFKLHSEEVHLGRSTNLTLWEVMRQHVCEMLSHYIILVASKLQVRFRHAFQRELIISATARWGKKATFTWADPVLDHSSRWAIDHNIQANKRLCFDDEMVTWECRYNNWGDAEELKARLLGGLDPALWTISYCFDTGEMVPTQIGVSAHIGSPGADSIPGGHRAYRTPSTVAPAQHATTNKPKRRMHSNAVCIDRRANANLKSTCAGPRWLPTNAPNPMSEQSLITEITDKGIFC</sequence>
<organism evidence="2 3">
    <name type="scientific">Apodospora peruviana</name>
    <dbReference type="NCBI Taxonomy" id="516989"/>
    <lineage>
        <taxon>Eukaryota</taxon>
        <taxon>Fungi</taxon>
        <taxon>Dikarya</taxon>
        <taxon>Ascomycota</taxon>
        <taxon>Pezizomycotina</taxon>
        <taxon>Sordariomycetes</taxon>
        <taxon>Sordariomycetidae</taxon>
        <taxon>Sordariales</taxon>
        <taxon>Lasiosphaeriaceae</taxon>
        <taxon>Apodospora</taxon>
    </lineage>
</organism>
<dbReference type="EMBL" id="JAUEDM010000002">
    <property type="protein sequence ID" value="KAK3324904.1"/>
    <property type="molecule type" value="Genomic_DNA"/>
</dbReference>
<dbReference type="AlphaFoldDB" id="A0AAE0MBG2"/>
<reference evidence="2" key="1">
    <citation type="journal article" date="2023" name="Mol. Phylogenet. Evol.">
        <title>Genome-scale phylogeny and comparative genomics of the fungal order Sordariales.</title>
        <authorList>
            <person name="Hensen N."/>
            <person name="Bonometti L."/>
            <person name="Westerberg I."/>
            <person name="Brannstrom I.O."/>
            <person name="Guillou S."/>
            <person name="Cros-Aarteil S."/>
            <person name="Calhoun S."/>
            <person name="Haridas S."/>
            <person name="Kuo A."/>
            <person name="Mondo S."/>
            <person name="Pangilinan J."/>
            <person name="Riley R."/>
            <person name="LaButti K."/>
            <person name="Andreopoulos B."/>
            <person name="Lipzen A."/>
            <person name="Chen C."/>
            <person name="Yan M."/>
            <person name="Daum C."/>
            <person name="Ng V."/>
            <person name="Clum A."/>
            <person name="Steindorff A."/>
            <person name="Ohm R.A."/>
            <person name="Martin F."/>
            <person name="Silar P."/>
            <person name="Natvig D.O."/>
            <person name="Lalanne C."/>
            <person name="Gautier V."/>
            <person name="Ament-Velasquez S.L."/>
            <person name="Kruys A."/>
            <person name="Hutchinson M.I."/>
            <person name="Powell A.J."/>
            <person name="Barry K."/>
            <person name="Miller A.N."/>
            <person name="Grigoriev I.V."/>
            <person name="Debuchy R."/>
            <person name="Gladieux P."/>
            <person name="Hiltunen Thoren M."/>
            <person name="Johannesson H."/>
        </authorList>
    </citation>
    <scope>NUCLEOTIDE SEQUENCE</scope>
    <source>
        <strain evidence="2">CBS 118394</strain>
    </source>
</reference>
<protein>
    <submittedName>
        <fullName evidence="2">Uncharacterized protein</fullName>
    </submittedName>
</protein>
<feature type="region of interest" description="Disordered" evidence="1">
    <location>
        <begin position="444"/>
        <end position="464"/>
    </location>
</feature>
<evidence type="ECO:0000256" key="1">
    <source>
        <dbReference type="SAM" id="MobiDB-lite"/>
    </source>
</evidence>
<keyword evidence="3" id="KW-1185">Reference proteome</keyword>
<name>A0AAE0MBG2_9PEZI</name>
<feature type="compositionally biased region" description="Polar residues" evidence="1">
    <location>
        <begin position="445"/>
        <end position="458"/>
    </location>
</feature>
<comment type="caution">
    <text evidence="2">The sequence shown here is derived from an EMBL/GenBank/DDBJ whole genome shotgun (WGS) entry which is preliminary data.</text>
</comment>
<proteinExistence type="predicted"/>
<dbReference type="Proteomes" id="UP001283341">
    <property type="component" value="Unassembled WGS sequence"/>
</dbReference>
<gene>
    <name evidence="2" type="ORF">B0H66DRAFT_528958</name>
</gene>
<evidence type="ECO:0000313" key="3">
    <source>
        <dbReference type="Proteomes" id="UP001283341"/>
    </source>
</evidence>
<dbReference type="PANTHER" id="PTHR35392">
    <property type="entry name" value="ZN(II)2CYS6 TRANSCRIPTION FACTOR (EUROFUNG)-RELATED-RELATED"/>
    <property type="match status" value="1"/>
</dbReference>
<evidence type="ECO:0000313" key="2">
    <source>
        <dbReference type="EMBL" id="KAK3324904.1"/>
    </source>
</evidence>
<accession>A0AAE0MBG2</accession>
<reference evidence="2" key="2">
    <citation type="submission" date="2023-06" db="EMBL/GenBank/DDBJ databases">
        <authorList>
            <consortium name="Lawrence Berkeley National Laboratory"/>
            <person name="Haridas S."/>
            <person name="Hensen N."/>
            <person name="Bonometti L."/>
            <person name="Westerberg I."/>
            <person name="Brannstrom I.O."/>
            <person name="Guillou S."/>
            <person name="Cros-Aarteil S."/>
            <person name="Calhoun S."/>
            <person name="Kuo A."/>
            <person name="Mondo S."/>
            <person name="Pangilinan J."/>
            <person name="Riley R."/>
            <person name="Labutti K."/>
            <person name="Andreopoulos B."/>
            <person name="Lipzen A."/>
            <person name="Chen C."/>
            <person name="Yanf M."/>
            <person name="Daum C."/>
            <person name="Ng V."/>
            <person name="Clum A."/>
            <person name="Steindorff A."/>
            <person name="Ohm R."/>
            <person name="Martin F."/>
            <person name="Silar P."/>
            <person name="Natvig D."/>
            <person name="Lalanne C."/>
            <person name="Gautier V."/>
            <person name="Ament-Velasquez S.L."/>
            <person name="Kruys A."/>
            <person name="Hutchinson M.I."/>
            <person name="Powell A.J."/>
            <person name="Barry K."/>
            <person name="Miller A.N."/>
            <person name="Grigoriev I.V."/>
            <person name="Debuchy R."/>
            <person name="Gladieux P."/>
            <person name="Thoren M.H."/>
            <person name="Johannesson H."/>
        </authorList>
    </citation>
    <scope>NUCLEOTIDE SEQUENCE</scope>
    <source>
        <strain evidence="2">CBS 118394</strain>
    </source>
</reference>